<gene>
    <name evidence="3" type="primary">20341574</name>
    <name evidence="2" type="ORF">GGTG_01116</name>
</gene>
<organism evidence="2">
    <name type="scientific">Gaeumannomyces tritici (strain R3-111a-1)</name>
    <name type="common">Wheat and barley take-all root rot fungus</name>
    <name type="synonym">Gaeumannomyces graminis var. tritici</name>
    <dbReference type="NCBI Taxonomy" id="644352"/>
    <lineage>
        <taxon>Eukaryota</taxon>
        <taxon>Fungi</taxon>
        <taxon>Dikarya</taxon>
        <taxon>Ascomycota</taxon>
        <taxon>Pezizomycotina</taxon>
        <taxon>Sordariomycetes</taxon>
        <taxon>Sordariomycetidae</taxon>
        <taxon>Magnaporthales</taxon>
        <taxon>Magnaporthaceae</taxon>
        <taxon>Gaeumannomyces</taxon>
    </lineage>
</organism>
<sequence>MAYAHRVPHRTAYVGTFKHAERYLLESVLPNRPPLLPASFPIASTPRPAQPAAGSSQESQAPLPTT</sequence>
<name>J3NIN2_GAET3</name>
<reference evidence="3" key="5">
    <citation type="submission" date="2018-04" db="UniProtKB">
        <authorList>
            <consortium name="EnsemblFungi"/>
        </authorList>
    </citation>
    <scope>IDENTIFICATION</scope>
    <source>
        <strain evidence="3">R3-111a-1</strain>
    </source>
</reference>
<feature type="region of interest" description="Disordered" evidence="1">
    <location>
        <begin position="36"/>
        <end position="66"/>
    </location>
</feature>
<dbReference type="VEuPathDB" id="FungiDB:GGTG_01116"/>
<evidence type="ECO:0000313" key="3">
    <source>
        <dbReference type="EnsemblFungi" id="EJT81131"/>
    </source>
</evidence>
<dbReference type="Proteomes" id="UP000006039">
    <property type="component" value="Unassembled WGS sequence"/>
</dbReference>
<evidence type="ECO:0000256" key="1">
    <source>
        <dbReference type="SAM" id="MobiDB-lite"/>
    </source>
</evidence>
<dbReference type="AlphaFoldDB" id="J3NIN2"/>
<protein>
    <submittedName>
        <fullName evidence="2 3">Uncharacterized protein</fullName>
    </submittedName>
</protein>
<keyword evidence="4" id="KW-1185">Reference proteome</keyword>
<dbReference type="EnsemblFungi" id="EJT81131">
    <property type="protein sequence ID" value="EJT81131"/>
    <property type="gene ID" value="GGTG_01116"/>
</dbReference>
<dbReference type="HOGENOM" id="CLU_2831333_0_0_1"/>
<dbReference type="GeneID" id="20341574"/>
<reference evidence="3" key="4">
    <citation type="journal article" date="2015" name="G3 (Bethesda)">
        <title>Genome sequences of three phytopathogenic species of the Magnaporthaceae family of fungi.</title>
        <authorList>
            <person name="Okagaki L.H."/>
            <person name="Nunes C.C."/>
            <person name="Sailsbery J."/>
            <person name="Clay B."/>
            <person name="Brown D."/>
            <person name="John T."/>
            <person name="Oh Y."/>
            <person name="Young N."/>
            <person name="Fitzgerald M."/>
            <person name="Haas B.J."/>
            <person name="Zeng Q."/>
            <person name="Young S."/>
            <person name="Adiconis X."/>
            <person name="Fan L."/>
            <person name="Levin J.Z."/>
            <person name="Mitchell T.K."/>
            <person name="Okubara P.A."/>
            <person name="Farman M.L."/>
            <person name="Kohn L.M."/>
            <person name="Birren B."/>
            <person name="Ma L.-J."/>
            <person name="Dean R.A."/>
        </authorList>
    </citation>
    <scope>NUCLEOTIDE SEQUENCE</scope>
    <source>
        <strain evidence="3">R3-111a-1</strain>
    </source>
</reference>
<reference evidence="2" key="2">
    <citation type="submission" date="2010-07" db="EMBL/GenBank/DDBJ databases">
        <authorList>
            <consortium name="The Broad Institute Genome Sequencing Platform"/>
            <consortium name="Broad Institute Genome Sequencing Center for Infectious Disease"/>
            <person name="Ma L.-J."/>
            <person name="Dead R."/>
            <person name="Young S."/>
            <person name="Zeng Q."/>
            <person name="Koehrsen M."/>
            <person name="Alvarado L."/>
            <person name="Berlin A."/>
            <person name="Chapman S.B."/>
            <person name="Chen Z."/>
            <person name="Freedman E."/>
            <person name="Gellesch M."/>
            <person name="Goldberg J."/>
            <person name="Griggs A."/>
            <person name="Gujja S."/>
            <person name="Heilman E.R."/>
            <person name="Heiman D."/>
            <person name="Hepburn T."/>
            <person name="Howarth C."/>
            <person name="Jen D."/>
            <person name="Larson L."/>
            <person name="Mehta T."/>
            <person name="Neiman D."/>
            <person name="Pearson M."/>
            <person name="Roberts A."/>
            <person name="Saif S."/>
            <person name="Shea T."/>
            <person name="Shenoy N."/>
            <person name="Sisk P."/>
            <person name="Stolte C."/>
            <person name="Sykes S."/>
            <person name="Walk T."/>
            <person name="White J."/>
            <person name="Yandava C."/>
            <person name="Haas B."/>
            <person name="Nusbaum C."/>
            <person name="Birren B."/>
        </authorList>
    </citation>
    <scope>NUCLEOTIDE SEQUENCE</scope>
    <source>
        <strain evidence="2">R3-111a-1</strain>
    </source>
</reference>
<evidence type="ECO:0000313" key="4">
    <source>
        <dbReference type="Proteomes" id="UP000006039"/>
    </source>
</evidence>
<feature type="compositionally biased region" description="Polar residues" evidence="1">
    <location>
        <begin position="53"/>
        <end position="66"/>
    </location>
</feature>
<dbReference type="EMBL" id="GL385395">
    <property type="protein sequence ID" value="EJT81131.1"/>
    <property type="molecule type" value="Genomic_DNA"/>
</dbReference>
<dbReference type="RefSeq" id="XP_009217140.1">
    <property type="nucleotide sequence ID" value="XM_009218876.1"/>
</dbReference>
<proteinExistence type="predicted"/>
<evidence type="ECO:0000313" key="2">
    <source>
        <dbReference type="EMBL" id="EJT81131.1"/>
    </source>
</evidence>
<reference evidence="2" key="3">
    <citation type="submission" date="2010-09" db="EMBL/GenBank/DDBJ databases">
        <title>Annotation of Gaeumannomyces graminis var. tritici R3-111a-1.</title>
        <authorList>
            <consortium name="The Broad Institute Genome Sequencing Platform"/>
            <person name="Ma L.-J."/>
            <person name="Dead R."/>
            <person name="Young S.K."/>
            <person name="Zeng Q."/>
            <person name="Gargeya S."/>
            <person name="Fitzgerald M."/>
            <person name="Haas B."/>
            <person name="Abouelleil A."/>
            <person name="Alvarado L."/>
            <person name="Arachchi H.M."/>
            <person name="Berlin A."/>
            <person name="Brown A."/>
            <person name="Chapman S.B."/>
            <person name="Chen Z."/>
            <person name="Dunbar C."/>
            <person name="Freedman E."/>
            <person name="Gearin G."/>
            <person name="Gellesch M."/>
            <person name="Goldberg J."/>
            <person name="Griggs A."/>
            <person name="Gujja S."/>
            <person name="Heiman D."/>
            <person name="Howarth C."/>
            <person name="Larson L."/>
            <person name="Lui A."/>
            <person name="MacDonald P.J.P."/>
            <person name="Mehta T."/>
            <person name="Montmayeur A."/>
            <person name="Murphy C."/>
            <person name="Neiman D."/>
            <person name="Pearson M."/>
            <person name="Priest M."/>
            <person name="Roberts A."/>
            <person name="Saif S."/>
            <person name="Shea T."/>
            <person name="Shenoy N."/>
            <person name="Sisk P."/>
            <person name="Stolte C."/>
            <person name="Sykes S."/>
            <person name="Yandava C."/>
            <person name="Wortman J."/>
            <person name="Nusbaum C."/>
            <person name="Birren B."/>
        </authorList>
    </citation>
    <scope>NUCLEOTIDE SEQUENCE</scope>
    <source>
        <strain evidence="2">R3-111a-1</strain>
    </source>
</reference>
<reference evidence="4" key="1">
    <citation type="submission" date="2010-07" db="EMBL/GenBank/DDBJ databases">
        <title>The genome sequence of Gaeumannomyces graminis var. tritici strain R3-111a-1.</title>
        <authorList>
            <consortium name="The Broad Institute Genome Sequencing Platform"/>
            <person name="Ma L.-J."/>
            <person name="Dead R."/>
            <person name="Young S."/>
            <person name="Zeng Q."/>
            <person name="Koehrsen M."/>
            <person name="Alvarado L."/>
            <person name="Berlin A."/>
            <person name="Chapman S.B."/>
            <person name="Chen Z."/>
            <person name="Freedman E."/>
            <person name="Gellesch M."/>
            <person name="Goldberg J."/>
            <person name="Griggs A."/>
            <person name="Gujja S."/>
            <person name="Heilman E.R."/>
            <person name="Heiman D."/>
            <person name="Hepburn T."/>
            <person name="Howarth C."/>
            <person name="Jen D."/>
            <person name="Larson L."/>
            <person name="Mehta T."/>
            <person name="Neiman D."/>
            <person name="Pearson M."/>
            <person name="Roberts A."/>
            <person name="Saif S."/>
            <person name="Shea T."/>
            <person name="Shenoy N."/>
            <person name="Sisk P."/>
            <person name="Stolte C."/>
            <person name="Sykes S."/>
            <person name="Walk T."/>
            <person name="White J."/>
            <person name="Yandava C."/>
            <person name="Haas B."/>
            <person name="Nusbaum C."/>
            <person name="Birren B."/>
        </authorList>
    </citation>
    <scope>NUCLEOTIDE SEQUENCE [LARGE SCALE GENOMIC DNA]</scope>
    <source>
        <strain evidence="4">R3-111a-1</strain>
    </source>
</reference>
<accession>J3NIN2</accession>